<sequence>MCQTHQSQSGCHQPTHPLLSLSVPILIPCPQNCGYPTIPGFLETIRCDILSRECPYCIEEPGPNGALPADSAPHFVNNDPDDVEDLRQEAIDFIQEAEYVNNTEGIEPTELSLEFEEMDLTCAVPVVEEVEEEEEEEEEVLTPTGIVLPEAKRFVIVEGEGEPEDMALTPTDTIVFRF</sequence>
<evidence type="ECO:0000313" key="2">
    <source>
        <dbReference type="Proteomes" id="UP001172159"/>
    </source>
</evidence>
<dbReference type="Proteomes" id="UP001172159">
    <property type="component" value="Unassembled WGS sequence"/>
</dbReference>
<proteinExistence type="predicted"/>
<gene>
    <name evidence="1" type="ORF">B0T21DRAFT_381900</name>
</gene>
<organism evidence="1 2">
    <name type="scientific">Apiosordaria backusii</name>
    <dbReference type="NCBI Taxonomy" id="314023"/>
    <lineage>
        <taxon>Eukaryota</taxon>
        <taxon>Fungi</taxon>
        <taxon>Dikarya</taxon>
        <taxon>Ascomycota</taxon>
        <taxon>Pezizomycotina</taxon>
        <taxon>Sordariomycetes</taxon>
        <taxon>Sordariomycetidae</taxon>
        <taxon>Sordariales</taxon>
        <taxon>Lasiosphaeriaceae</taxon>
        <taxon>Apiosordaria</taxon>
    </lineage>
</organism>
<accession>A0AA40EMU0</accession>
<name>A0AA40EMU0_9PEZI</name>
<reference evidence="1" key="1">
    <citation type="submission" date="2023-06" db="EMBL/GenBank/DDBJ databases">
        <title>Genome-scale phylogeny and comparative genomics of the fungal order Sordariales.</title>
        <authorList>
            <consortium name="Lawrence Berkeley National Laboratory"/>
            <person name="Hensen N."/>
            <person name="Bonometti L."/>
            <person name="Westerberg I."/>
            <person name="Brannstrom I.O."/>
            <person name="Guillou S."/>
            <person name="Cros-Aarteil S."/>
            <person name="Calhoun S."/>
            <person name="Haridas S."/>
            <person name="Kuo A."/>
            <person name="Mondo S."/>
            <person name="Pangilinan J."/>
            <person name="Riley R."/>
            <person name="Labutti K."/>
            <person name="Andreopoulos B."/>
            <person name="Lipzen A."/>
            <person name="Chen C."/>
            <person name="Yanf M."/>
            <person name="Daum C."/>
            <person name="Ng V."/>
            <person name="Clum A."/>
            <person name="Steindorff A."/>
            <person name="Ohm R."/>
            <person name="Martin F."/>
            <person name="Silar P."/>
            <person name="Natvig D."/>
            <person name="Lalanne C."/>
            <person name="Gautier V."/>
            <person name="Ament-Velasquez S.L."/>
            <person name="Kruys A."/>
            <person name="Hutchinson M.I."/>
            <person name="Powell A.J."/>
            <person name="Barry K."/>
            <person name="Miller A.N."/>
            <person name="Grigoriev I.V."/>
            <person name="Debuchy R."/>
            <person name="Gladieux P."/>
            <person name="Thoren M.H."/>
            <person name="Johannesson H."/>
        </authorList>
    </citation>
    <scope>NUCLEOTIDE SEQUENCE</scope>
    <source>
        <strain evidence="1">CBS 540.89</strain>
    </source>
</reference>
<protein>
    <submittedName>
        <fullName evidence="1">Uncharacterized protein</fullName>
    </submittedName>
</protein>
<evidence type="ECO:0000313" key="1">
    <source>
        <dbReference type="EMBL" id="KAK0742236.1"/>
    </source>
</evidence>
<dbReference type="EMBL" id="JAUKTV010000003">
    <property type="protein sequence ID" value="KAK0742236.1"/>
    <property type="molecule type" value="Genomic_DNA"/>
</dbReference>
<comment type="caution">
    <text evidence="1">The sequence shown here is derived from an EMBL/GenBank/DDBJ whole genome shotgun (WGS) entry which is preliminary data.</text>
</comment>
<keyword evidence="2" id="KW-1185">Reference proteome</keyword>
<dbReference type="AlphaFoldDB" id="A0AA40EMU0"/>